<dbReference type="InParanoid" id="D8TNG8"/>
<dbReference type="RefSeq" id="XP_002947849.1">
    <property type="nucleotide sequence ID" value="XM_002947803.1"/>
</dbReference>
<keyword evidence="2" id="KW-1185">Reference proteome</keyword>
<sequence length="339" mass="37197">MKRSRRARRDLCRAGHGCNLVTVVQRSKAPSDRLSLDRQLLHAGSEALLPAIISPKPSRYRACALVIATRDASGVNKKKVGRRSQQSIIPCTSECSAWTSITIKSPKRVTLEGRPCLIPCPTRSSGPSLMHALMQALTLVYRASKEPKGTTKQCVHRELAVDGSIDSNSPAREWTMSLATAVLNQGLEQMSLKPETKQRVRAPAQQQQTGLLGDFTKRSKVAVIYMCFERMEMIHRAIPAILGSEGLAEFDFFISQDGSAASIFENGTVSIPKGTQFAYIRHPANLCTGLHHHFVKAFAFNIMGLRHSVGRGGGQHHLHPQALQAPDIDQEILAYGLLC</sequence>
<accession>D8TNG8</accession>
<dbReference type="EMBL" id="GL378329">
    <property type="protein sequence ID" value="EFJ50837.1"/>
    <property type="molecule type" value="Genomic_DNA"/>
</dbReference>
<organism evidence="2">
    <name type="scientific">Volvox carteri f. nagariensis</name>
    <dbReference type="NCBI Taxonomy" id="3068"/>
    <lineage>
        <taxon>Eukaryota</taxon>
        <taxon>Viridiplantae</taxon>
        <taxon>Chlorophyta</taxon>
        <taxon>core chlorophytes</taxon>
        <taxon>Chlorophyceae</taxon>
        <taxon>CS clade</taxon>
        <taxon>Chlamydomonadales</taxon>
        <taxon>Volvocaceae</taxon>
        <taxon>Volvox</taxon>
    </lineage>
</organism>
<protein>
    <submittedName>
        <fullName evidence="1">Uncharacterized protein</fullName>
    </submittedName>
</protein>
<dbReference type="Proteomes" id="UP000001058">
    <property type="component" value="Unassembled WGS sequence"/>
</dbReference>
<evidence type="ECO:0000313" key="2">
    <source>
        <dbReference type="Proteomes" id="UP000001058"/>
    </source>
</evidence>
<evidence type="ECO:0000313" key="1">
    <source>
        <dbReference type="EMBL" id="EFJ50837.1"/>
    </source>
</evidence>
<gene>
    <name evidence="1" type="ORF">VOLCADRAFT_88173</name>
</gene>
<dbReference type="KEGG" id="vcn:VOLCADRAFT_88173"/>
<reference evidence="1 2" key="1">
    <citation type="journal article" date="2010" name="Science">
        <title>Genomic analysis of organismal complexity in the multicellular green alga Volvox carteri.</title>
        <authorList>
            <person name="Prochnik S.E."/>
            <person name="Umen J."/>
            <person name="Nedelcu A.M."/>
            <person name="Hallmann A."/>
            <person name="Miller S.M."/>
            <person name="Nishii I."/>
            <person name="Ferris P."/>
            <person name="Kuo A."/>
            <person name="Mitros T."/>
            <person name="Fritz-Laylin L.K."/>
            <person name="Hellsten U."/>
            <person name="Chapman J."/>
            <person name="Simakov O."/>
            <person name="Rensing S.A."/>
            <person name="Terry A."/>
            <person name="Pangilinan J."/>
            <person name="Kapitonov V."/>
            <person name="Jurka J."/>
            <person name="Salamov A."/>
            <person name="Shapiro H."/>
            <person name="Schmutz J."/>
            <person name="Grimwood J."/>
            <person name="Lindquist E."/>
            <person name="Lucas S."/>
            <person name="Grigoriev I.V."/>
            <person name="Schmitt R."/>
            <person name="Kirk D."/>
            <person name="Rokhsar D.S."/>
        </authorList>
    </citation>
    <scope>NUCLEOTIDE SEQUENCE [LARGE SCALE GENOMIC DNA]</scope>
    <source>
        <strain evidence="2">f. Nagariensis / Eve</strain>
    </source>
</reference>
<dbReference type="AlphaFoldDB" id="D8TNG8"/>
<dbReference type="GeneID" id="9621116"/>
<proteinExistence type="predicted"/>
<name>D8TNG8_VOLCA</name>